<name>A0A6P7I7L2_9TELE</name>
<feature type="compositionally biased region" description="Basic and acidic residues" evidence="11">
    <location>
        <begin position="12"/>
        <end position="21"/>
    </location>
</feature>
<keyword evidence="7 9" id="KW-0442">Lipid degradation</keyword>
<feature type="domain" description="C2" evidence="12">
    <location>
        <begin position="16"/>
        <end position="135"/>
    </location>
</feature>
<accession>A0A6P7I7L2</accession>
<keyword evidence="4 10" id="KW-0479">Metal-binding</keyword>
<evidence type="ECO:0000256" key="2">
    <source>
        <dbReference type="ARBA" id="ARBA00013278"/>
    </source>
</evidence>
<dbReference type="Gene3D" id="2.60.40.150">
    <property type="entry name" value="C2 domain"/>
    <property type="match status" value="1"/>
</dbReference>
<dbReference type="GO" id="GO:0005509">
    <property type="term" value="F:calcium ion binding"/>
    <property type="evidence" value="ECO:0007669"/>
    <property type="project" value="TreeGrafter"/>
</dbReference>
<dbReference type="GeneID" id="114432499"/>
<evidence type="ECO:0000256" key="3">
    <source>
        <dbReference type="ARBA" id="ARBA00022490"/>
    </source>
</evidence>
<dbReference type="PANTHER" id="PTHR10728">
    <property type="entry name" value="CYTOSOLIC PHOSPHOLIPASE A2"/>
    <property type="match status" value="1"/>
</dbReference>
<evidence type="ECO:0000256" key="8">
    <source>
        <dbReference type="ARBA" id="ARBA00023098"/>
    </source>
</evidence>
<gene>
    <name evidence="15" type="primary">LOC114432499</name>
</gene>
<evidence type="ECO:0000256" key="6">
    <source>
        <dbReference type="ARBA" id="ARBA00022837"/>
    </source>
</evidence>
<evidence type="ECO:0000256" key="5">
    <source>
        <dbReference type="ARBA" id="ARBA00022801"/>
    </source>
</evidence>
<dbReference type="Pfam" id="PF01735">
    <property type="entry name" value="PLA2_B"/>
    <property type="match status" value="1"/>
</dbReference>
<dbReference type="InterPro" id="IPR016035">
    <property type="entry name" value="Acyl_Trfase/lysoPLipase"/>
</dbReference>
<dbReference type="OrthoDB" id="419768at2759"/>
<evidence type="ECO:0000259" key="12">
    <source>
        <dbReference type="PROSITE" id="PS50004"/>
    </source>
</evidence>
<dbReference type="GO" id="GO:0046475">
    <property type="term" value="P:glycerophospholipid catabolic process"/>
    <property type="evidence" value="ECO:0007669"/>
    <property type="project" value="TreeGrafter"/>
</dbReference>
<dbReference type="GO" id="GO:0005544">
    <property type="term" value="F:calcium-dependent phospholipid binding"/>
    <property type="evidence" value="ECO:0007669"/>
    <property type="project" value="TreeGrafter"/>
</dbReference>
<evidence type="ECO:0000259" key="13">
    <source>
        <dbReference type="PROSITE" id="PS51210"/>
    </source>
</evidence>
<dbReference type="EC" id="3.1.1.4" evidence="2 10"/>
<reference evidence="15" key="1">
    <citation type="submission" date="2025-08" db="UniProtKB">
        <authorList>
            <consortium name="RefSeq"/>
        </authorList>
    </citation>
    <scope>IDENTIFICATION</scope>
</reference>
<keyword evidence="8 9" id="KW-0443">Lipid metabolism</keyword>
<dbReference type="GO" id="GO:0047498">
    <property type="term" value="F:calcium-dependent phospholipase A2 activity"/>
    <property type="evidence" value="ECO:0007669"/>
    <property type="project" value="TreeGrafter"/>
</dbReference>
<evidence type="ECO:0000313" key="15">
    <source>
        <dbReference type="RefSeq" id="XP_028256349.1"/>
    </source>
</evidence>
<dbReference type="SUPFAM" id="SSF52151">
    <property type="entry name" value="FabD/lysophospholipase-like"/>
    <property type="match status" value="1"/>
</dbReference>
<comment type="subcellular location">
    <subcellularLocation>
        <location evidence="1">Cytoplasm</location>
    </subcellularLocation>
</comment>
<feature type="domain" description="PLA2c" evidence="13">
    <location>
        <begin position="272"/>
        <end position="813"/>
    </location>
</feature>
<protein>
    <recommendedName>
        <fullName evidence="2 10">Phospholipase A2</fullName>
        <ecNumber evidence="2 10">3.1.1.4</ecNumber>
    </recommendedName>
</protein>
<evidence type="ECO:0000256" key="9">
    <source>
        <dbReference type="PROSITE-ProRule" id="PRU00555"/>
    </source>
</evidence>
<dbReference type="SMART" id="SM00239">
    <property type="entry name" value="C2"/>
    <property type="match status" value="1"/>
</dbReference>
<dbReference type="InterPro" id="IPR035892">
    <property type="entry name" value="C2_domain_sf"/>
</dbReference>
<dbReference type="RefSeq" id="XP_028256349.1">
    <property type="nucleotide sequence ID" value="XM_028400548.1"/>
</dbReference>
<evidence type="ECO:0000313" key="14">
    <source>
        <dbReference type="Proteomes" id="UP000515145"/>
    </source>
</evidence>
<evidence type="ECO:0000256" key="1">
    <source>
        <dbReference type="ARBA" id="ARBA00004496"/>
    </source>
</evidence>
<keyword evidence="14" id="KW-1185">Reference proteome</keyword>
<dbReference type="PANTHER" id="PTHR10728:SF32">
    <property type="entry name" value="CYTOSOLIC PHOSPHOLIPASE A2 BETA"/>
    <property type="match status" value="1"/>
</dbReference>
<proteinExistence type="predicted"/>
<comment type="domain">
    <text evidence="10">The N-terminal C2 domain associates with lipid membranes upon calcium binding.</text>
</comment>
<dbReference type="GO" id="GO:0005829">
    <property type="term" value="C:cytosol"/>
    <property type="evidence" value="ECO:0007669"/>
    <property type="project" value="TreeGrafter"/>
</dbReference>
<evidence type="ECO:0000256" key="4">
    <source>
        <dbReference type="ARBA" id="ARBA00022723"/>
    </source>
</evidence>
<dbReference type="SUPFAM" id="SSF49562">
    <property type="entry name" value="C2 domain (Calcium/lipid-binding domain, CaLB)"/>
    <property type="match status" value="1"/>
</dbReference>
<dbReference type="PROSITE" id="PS50004">
    <property type="entry name" value="C2"/>
    <property type="match status" value="1"/>
</dbReference>
<comment type="catalytic activity">
    <reaction evidence="10">
        <text>a 1,2-diacyl-sn-glycero-3-phosphocholine + H2O = a 1-acyl-sn-glycero-3-phosphocholine + a fatty acid + H(+)</text>
        <dbReference type="Rhea" id="RHEA:15801"/>
        <dbReference type="ChEBI" id="CHEBI:15377"/>
        <dbReference type="ChEBI" id="CHEBI:15378"/>
        <dbReference type="ChEBI" id="CHEBI:28868"/>
        <dbReference type="ChEBI" id="CHEBI:57643"/>
        <dbReference type="ChEBI" id="CHEBI:58168"/>
        <dbReference type="EC" id="3.1.1.4"/>
    </reaction>
</comment>
<organism evidence="14 15">
    <name type="scientific">Parambassis ranga</name>
    <name type="common">Indian glassy fish</name>
    <dbReference type="NCBI Taxonomy" id="210632"/>
    <lineage>
        <taxon>Eukaryota</taxon>
        <taxon>Metazoa</taxon>
        <taxon>Chordata</taxon>
        <taxon>Craniata</taxon>
        <taxon>Vertebrata</taxon>
        <taxon>Euteleostomi</taxon>
        <taxon>Actinopterygii</taxon>
        <taxon>Neopterygii</taxon>
        <taxon>Teleostei</taxon>
        <taxon>Neoteleostei</taxon>
        <taxon>Acanthomorphata</taxon>
        <taxon>Ovalentaria</taxon>
        <taxon>Ambassidae</taxon>
        <taxon>Parambassis</taxon>
    </lineage>
</organism>
<dbReference type="Gene3D" id="3.40.1090.10">
    <property type="entry name" value="Cytosolic phospholipase A2 catalytic domain"/>
    <property type="match status" value="1"/>
</dbReference>
<keyword evidence="3 10" id="KW-0963">Cytoplasm</keyword>
<dbReference type="InParanoid" id="A0A6P7I7L2"/>
<dbReference type="Pfam" id="PF00168">
    <property type="entry name" value="C2"/>
    <property type="match status" value="1"/>
</dbReference>
<keyword evidence="6 10" id="KW-0106">Calcium</keyword>
<dbReference type="AlphaFoldDB" id="A0A6P7I7L2"/>
<dbReference type="FunFam" id="2.60.40.150:FF:000030">
    <property type="entry name" value="Phospholipase A2"/>
    <property type="match status" value="1"/>
</dbReference>
<feature type="region of interest" description="Disordered" evidence="11">
    <location>
        <begin position="1"/>
        <end position="23"/>
    </location>
</feature>
<keyword evidence="5 9" id="KW-0378">Hydrolase</keyword>
<evidence type="ECO:0000256" key="11">
    <source>
        <dbReference type="SAM" id="MobiDB-lite"/>
    </source>
</evidence>
<dbReference type="SMART" id="SM00022">
    <property type="entry name" value="PLAc"/>
    <property type="match status" value="1"/>
</dbReference>
<dbReference type="InterPro" id="IPR002642">
    <property type="entry name" value="LysoPLipase_cat_dom"/>
</dbReference>
<dbReference type="PROSITE" id="PS51210">
    <property type="entry name" value="PLA2C"/>
    <property type="match status" value="1"/>
</dbReference>
<evidence type="ECO:0000256" key="7">
    <source>
        <dbReference type="ARBA" id="ARBA00022963"/>
    </source>
</evidence>
<dbReference type="Proteomes" id="UP000515145">
    <property type="component" value="Chromosome 2"/>
</dbReference>
<sequence>MKGVKQKVTEPSSREHTEKTHLKGQQKETVAYWTLNVTILRAKLHDSWDYLSESDCYVILRLPTAMSRTCRTKTVSNSNNPEWNETFTIRVPTQLKNVLEIKLYDEDRLKTDDLICTILFDISSLTVGKKVTKTFTFNGEKKDELVAEFELLHSKETPQEYVTNGVLMAAPLSALHISVDKLLSCNGIKDKVLKLRGAYEENKMINSEAKQTLCFYINRDLETELGVAPSHDVASSLMETSTNLPPLPATYKGKVSLDIGQDKVDLDLKALQGMQDHLAVRIDYDIPTQEKEYLKKRKVVTAQALKKTLGLSVPLQPKEVPTIALVASGGGSRAMTGLLSSLRALKDIGVLDAATYMSGVSGSTWAMSALYQDAKWSQRDMNTFTSAAKEQLSKSMLSLFSPENLQYYKEEMTQKEKEGHTVSLIDMLGLVFEELVFGKKVTSTLSEQQRAVSEGQNPLPIYTAVHMKGGIKSSETESEWCEFTPYEVGLQKYGAFVRTEDFGSQYFLGHIIKKLPEVRLPYLIGMWSSILSVDLDQLWTLATGLPAPWRSWLGAGLNTIEVDSEPSTLDTKVVDSMTNIGSMLTNFFKGRPVVAETYNFMRGLFMHRNYTESSNFCTSKDTHPDVFPNQLTPSDPTLHLIDSGHFINIGCAPILRPERDVDVIVSLSYSWEPQHILKVLEETAAYSKERGIPFPNVDFASLEKEPQKEVYIFEDKENPNAPIVIHFPLVNITYQQFKSPGVKRATEKEIKAGKVDVSSSNSPYTTGYLTYTKEDFDALVDLISYNIRNNKESIHKVLKKAIDRKKSKIKKEK</sequence>
<dbReference type="InterPro" id="IPR000008">
    <property type="entry name" value="C2_dom"/>
</dbReference>
<evidence type="ECO:0000256" key="10">
    <source>
        <dbReference type="RuleBase" id="RU362102"/>
    </source>
</evidence>